<dbReference type="InterPro" id="IPR027408">
    <property type="entry name" value="PNPase/RNase_PH_dom_sf"/>
</dbReference>
<evidence type="ECO:0000256" key="9">
    <source>
        <dbReference type="HAMAP-Rule" id="MF_00591"/>
    </source>
</evidence>
<dbReference type="CDD" id="cd11366">
    <property type="entry name" value="RNase_PH_archRRP41"/>
    <property type="match status" value="1"/>
</dbReference>
<sequence length="244" mass="26620">MGTPSDIKLIDENGLRVDGRTPEQLRPIKIQTDVLNRADGSAYIEWGGNKIMVAVYGPREAYPRHTQDIERAIVKARYNMAAFSVDERKKPGPDRRSVEISKVISEALQAAILVEQFPRAQIDVFIEVLQADAGTRIAGLTAASVALAAAGVPMRDLVVGCTAGKVDGQIVLDLCREEDNFGQADLPMAILARSGKVVLIQMDGDLTTEEFDRATSMILNATKRINQIQREALQGKYIAEQGGE</sequence>
<evidence type="ECO:0000259" key="11">
    <source>
        <dbReference type="Pfam" id="PF03725"/>
    </source>
</evidence>
<proteinExistence type="inferred from homology"/>
<comment type="caution">
    <text evidence="12">The sequence shown here is derived from an EMBL/GenBank/DDBJ whole genome shotgun (WGS) entry which is preliminary data.</text>
</comment>
<dbReference type="NCBIfam" id="TIGR02065">
    <property type="entry name" value="ECX1"/>
    <property type="match status" value="1"/>
</dbReference>
<keyword evidence="6 9" id="KW-0269">Exonuclease</keyword>
<dbReference type="FunFam" id="3.30.230.70:FF:000004">
    <property type="entry name" value="Exosome complex component Rrp41"/>
    <property type="match status" value="1"/>
</dbReference>
<evidence type="ECO:0000256" key="1">
    <source>
        <dbReference type="ARBA" id="ARBA00004496"/>
    </source>
</evidence>
<comment type="subcellular location">
    <subcellularLocation>
        <location evidence="1 9">Cytoplasm</location>
    </subcellularLocation>
</comment>
<dbReference type="HAMAP" id="MF_00591">
    <property type="entry name" value="Exosome_Rrp41"/>
    <property type="match status" value="1"/>
</dbReference>
<keyword evidence="4 9" id="KW-0378">Hydrolase</keyword>
<dbReference type="InterPro" id="IPR011807">
    <property type="entry name" value="Rrp41"/>
</dbReference>
<dbReference type="SUPFAM" id="SSF55666">
    <property type="entry name" value="Ribonuclease PH domain 2-like"/>
    <property type="match status" value="1"/>
</dbReference>
<evidence type="ECO:0000256" key="4">
    <source>
        <dbReference type="ARBA" id="ARBA00022801"/>
    </source>
</evidence>
<dbReference type="GO" id="GO:0003723">
    <property type="term" value="F:RNA binding"/>
    <property type="evidence" value="ECO:0007669"/>
    <property type="project" value="TreeGrafter"/>
</dbReference>
<evidence type="ECO:0000259" key="10">
    <source>
        <dbReference type="Pfam" id="PF01138"/>
    </source>
</evidence>
<name>A0AA37BQG4_9ARCH</name>
<keyword evidence="13" id="KW-1185">Reference proteome</keyword>
<dbReference type="Proteomes" id="UP000632195">
    <property type="component" value="Unassembled WGS sequence"/>
</dbReference>
<dbReference type="PANTHER" id="PTHR11953">
    <property type="entry name" value="EXOSOME COMPLEX COMPONENT"/>
    <property type="match status" value="1"/>
</dbReference>
<feature type="domain" description="Exoribonuclease phosphorolytic" evidence="10">
    <location>
        <begin position="24"/>
        <end position="153"/>
    </location>
</feature>
<evidence type="ECO:0000256" key="5">
    <source>
        <dbReference type="ARBA" id="ARBA00022835"/>
    </source>
</evidence>
<dbReference type="EC" id="3.1.13.-" evidence="9"/>
<dbReference type="GO" id="GO:0010467">
    <property type="term" value="P:gene expression"/>
    <property type="evidence" value="ECO:0007669"/>
    <property type="project" value="UniProtKB-ARBA"/>
</dbReference>
<dbReference type="InterPro" id="IPR036345">
    <property type="entry name" value="ExoRNase_PH_dom2_sf"/>
</dbReference>
<evidence type="ECO:0000256" key="7">
    <source>
        <dbReference type="ARBA" id="ARBA00058924"/>
    </source>
</evidence>
<evidence type="ECO:0000256" key="3">
    <source>
        <dbReference type="ARBA" id="ARBA00022722"/>
    </source>
</evidence>
<evidence type="ECO:0000256" key="6">
    <source>
        <dbReference type="ARBA" id="ARBA00022839"/>
    </source>
</evidence>
<reference evidence="12" key="2">
    <citation type="submission" date="2022-09" db="EMBL/GenBank/DDBJ databases">
        <authorList>
            <person name="Sun Q."/>
            <person name="Ohkuma M."/>
        </authorList>
    </citation>
    <scope>NUCLEOTIDE SEQUENCE</scope>
    <source>
        <strain evidence="12">JCM 13583</strain>
    </source>
</reference>
<dbReference type="EMBL" id="BMNY01000001">
    <property type="protein sequence ID" value="GGM69686.1"/>
    <property type="molecule type" value="Genomic_DNA"/>
</dbReference>
<evidence type="ECO:0000256" key="2">
    <source>
        <dbReference type="ARBA" id="ARBA00022490"/>
    </source>
</evidence>
<dbReference type="InterPro" id="IPR015847">
    <property type="entry name" value="ExoRNase_PH_dom2"/>
</dbReference>
<dbReference type="Gene3D" id="3.30.230.70">
    <property type="entry name" value="GHMP Kinase, N-terminal domain"/>
    <property type="match status" value="1"/>
</dbReference>
<keyword evidence="3 9" id="KW-0540">Nuclease</keyword>
<dbReference type="GO" id="GO:0000177">
    <property type="term" value="C:cytoplasmic exosome (RNase complex)"/>
    <property type="evidence" value="ECO:0007669"/>
    <property type="project" value="TreeGrafter"/>
</dbReference>
<reference evidence="12" key="1">
    <citation type="journal article" date="2014" name="Int. J. Syst. Evol. Microbiol.">
        <title>Complete genome sequence of Corynebacterium casei LMG S-19264T (=DSM 44701T), isolated from a smear-ripened cheese.</title>
        <authorList>
            <consortium name="US DOE Joint Genome Institute (JGI-PGF)"/>
            <person name="Walter F."/>
            <person name="Albersmeier A."/>
            <person name="Kalinowski J."/>
            <person name="Ruckert C."/>
        </authorList>
    </citation>
    <scope>NUCLEOTIDE SEQUENCE</scope>
    <source>
        <strain evidence="12">JCM 13583</strain>
    </source>
</reference>
<dbReference type="AlphaFoldDB" id="A0AA37BQG4"/>
<evidence type="ECO:0000256" key="8">
    <source>
        <dbReference type="ARBA" id="ARBA00062149"/>
    </source>
</evidence>
<keyword evidence="2 9" id="KW-0963">Cytoplasm</keyword>
<organism evidence="12 13">
    <name type="scientific">Thermogymnomonas acidicola</name>
    <dbReference type="NCBI Taxonomy" id="399579"/>
    <lineage>
        <taxon>Archaea</taxon>
        <taxon>Methanobacteriati</taxon>
        <taxon>Thermoplasmatota</taxon>
        <taxon>Thermoplasmata</taxon>
        <taxon>Thermoplasmatales</taxon>
        <taxon>Thermogymnomonas</taxon>
    </lineage>
</organism>
<evidence type="ECO:0000313" key="13">
    <source>
        <dbReference type="Proteomes" id="UP000632195"/>
    </source>
</evidence>
<comment type="subunit">
    <text evidence="8 9">Component of the archaeal exosome complex. Forms a hexameric ring-like arrangement composed of 3 Rrp41-Rrp42 heterodimers. The hexameric ring associates with a trimer of Rrp4 and/or Csl4 subunits.</text>
</comment>
<evidence type="ECO:0000313" key="12">
    <source>
        <dbReference type="EMBL" id="GGM69686.1"/>
    </source>
</evidence>
<gene>
    <name evidence="9" type="primary">rrp41</name>
    <name evidence="12" type="ORF">GCM10007108_04710</name>
</gene>
<dbReference type="InterPro" id="IPR050080">
    <property type="entry name" value="RNase_PH"/>
</dbReference>
<dbReference type="SUPFAM" id="SSF54211">
    <property type="entry name" value="Ribosomal protein S5 domain 2-like"/>
    <property type="match status" value="1"/>
</dbReference>
<dbReference type="InterPro" id="IPR020568">
    <property type="entry name" value="Ribosomal_Su5_D2-typ_SF"/>
</dbReference>
<protein>
    <recommendedName>
        <fullName evidence="9">Exosome complex component Rrp41</fullName>
        <ecNumber evidence="9">3.1.13.-</ecNumber>
    </recommendedName>
</protein>
<dbReference type="PANTHER" id="PTHR11953:SF0">
    <property type="entry name" value="EXOSOME COMPLEX COMPONENT RRP41"/>
    <property type="match status" value="1"/>
</dbReference>
<comment type="similarity">
    <text evidence="9">Belongs to the RNase PH family. Rrp41 subfamily.</text>
</comment>
<dbReference type="GO" id="GO:0000956">
    <property type="term" value="P:nuclear-transcribed mRNA catabolic process"/>
    <property type="evidence" value="ECO:0007669"/>
    <property type="project" value="UniProtKB-ARBA"/>
</dbReference>
<dbReference type="GO" id="GO:0016075">
    <property type="term" value="P:rRNA catabolic process"/>
    <property type="evidence" value="ECO:0007669"/>
    <property type="project" value="TreeGrafter"/>
</dbReference>
<feature type="domain" description="Exoribonuclease phosphorolytic" evidence="11">
    <location>
        <begin position="156"/>
        <end position="214"/>
    </location>
</feature>
<comment type="function">
    <text evidence="9">Catalytic component of the exosome, which is a complex involved in RNA degradation. Has 3'-&gt;5' exoribonuclease activity. Can also synthesize heteropolymeric RNA-tails.</text>
</comment>
<comment type="function">
    <text evidence="7">Catalytic component of the exosome, which is a complex involved in RNA degradation. Has 3'-&gt;5' exoribonuclease activity. Can also synthesize heteromeric RNA-tails.</text>
</comment>
<dbReference type="Pfam" id="PF01138">
    <property type="entry name" value="RNase_PH"/>
    <property type="match status" value="1"/>
</dbReference>
<dbReference type="Pfam" id="PF03725">
    <property type="entry name" value="RNase_PH_C"/>
    <property type="match status" value="1"/>
</dbReference>
<dbReference type="GO" id="GO:0000175">
    <property type="term" value="F:3'-5'-RNA exonuclease activity"/>
    <property type="evidence" value="ECO:0007669"/>
    <property type="project" value="UniProtKB-UniRule"/>
</dbReference>
<accession>A0AA37BQG4</accession>
<keyword evidence="5 9" id="KW-0271">Exosome</keyword>
<dbReference type="InterPro" id="IPR001247">
    <property type="entry name" value="ExoRNase_PH_dom1"/>
</dbReference>